<sequence length="115" mass="11746">MHHFDERGAHSGIEAFAHAADDADQADALQFGVGGAEGIVGGRIGHLRLRAAASMVAMAPSRNSGGGSGGLGLAAGTAGAGFEEGINDTFYHARQFGIRDLNAYVLYFIRPSGSA</sequence>
<dbReference type="EMBL" id="CP063849">
    <property type="protein sequence ID" value="QOY88395.1"/>
    <property type="molecule type" value="Genomic_DNA"/>
</dbReference>
<dbReference type="RefSeq" id="WP_194450057.1">
    <property type="nucleotide sequence ID" value="NZ_CP063849.1"/>
</dbReference>
<gene>
    <name evidence="1" type="ORF">IRI77_00045</name>
</gene>
<accession>A0A7S7NRI7</accession>
<dbReference type="AlphaFoldDB" id="A0A7S7NRI7"/>
<dbReference type="Proteomes" id="UP000593892">
    <property type="component" value="Chromosome"/>
</dbReference>
<reference evidence="1 2" key="1">
    <citation type="submission" date="2020-10" db="EMBL/GenBank/DDBJ databases">
        <title>Complete genome sequence of Paludibaculum fermentans P105T, a facultatively anaerobic acidobacterium capable of dissimilatory Fe(III) reduction.</title>
        <authorList>
            <person name="Dedysh S.N."/>
            <person name="Beletsky A.V."/>
            <person name="Kulichevskaya I.S."/>
            <person name="Mardanov A.V."/>
            <person name="Ravin N.V."/>
        </authorList>
    </citation>
    <scope>NUCLEOTIDE SEQUENCE [LARGE SCALE GENOMIC DNA]</scope>
    <source>
        <strain evidence="1 2">P105</strain>
    </source>
</reference>
<organism evidence="1 2">
    <name type="scientific">Paludibaculum fermentans</name>
    <dbReference type="NCBI Taxonomy" id="1473598"/>
    <lineage>
        <taxon>Bacteria</taxon>
        <taxon>Pseudomonadati</taxon>
        <taxon>Acidobacteriota</taxon>
        <taxon>Terriglobia</taxon>
        <taxon>Bryobacterales</taxon>
        <taxon>Bryobacteraceae</taxon>
        <taxon>Paludibaculum</taxon>
    </lineage>
</organism>
<evidence type="ECO:0000313" key="1">
    <source>
        <dbReference type="EMBL" id="QOY88395.1"/>
    </source>
</evidence>
<protein>
    <submittedName>
        <fullName evidence="1">Uncharacterized protein</fullName>
    </submittedName>
</protein>
<name>A0A7S7NRI7_PALFE</name>
<proteinExistence type="predicted"/>
<dbReference type="KEGG" id="pfer:IRI77_00045"/>
<evidence type="ECO:0000313" key="2">
    <source>
        <dbReference type="Proteomes" id="UP000593892"/>
    </source>
</evidence>
<keyword evidence="2" id="KW-1185">Reference proteome</keyword>